<dbReference type="PROSITE" id="PS00011">
    <property type="entry name" value="GLA_1"/>
    <property type="match status" value="1"/>
</dbReference>
<evidence type="ECO:0000256" key="6">
    <source>
        <dbReference type="ARBA" id="ARBA00022837"/>
    </source>
</evidence>
<dbReference type="InterPro" id="IPR018097">
    <property type="entry name" value="EGF_Ca-bd_CS"/>
</dbReference>
<dbReference type="PROSITE" id="PS01187">
    <property type="entry name" value="EGF_CA"/>
    <property type="match status" value="2"/>
</dbReference>
<comment type="caution">
    <text evidence="15">The sequence shown here is derived from an EMBL/GenBank/DDBJ whole genome shotgun (WGS) entry which is preliminary data.</text>
</comment>
<dbReference type="SUPFAM" id="SSF57630">
    <property type="entry name" value="GLA-domain"/>
    <property type="match status" value="1"/>
</dbReference>
<name>A0A553QRY9_9TELE</name>
<dbReference type="Gene3D" id="2.60.120.200">
    <property type="match status" value="2"/>
</dbReference>
<dbReference type="PANTHER" id="PTHR24040">
    <property type="entry name" value="LAMININ G-LIKE DOMAIN-CONTAINING PROTEIN"/>
    <property type="match status" value="1"/>
</dbReference>
<feature type="domain" description="Laminin G" evidence="12">
    <location>
        <begin position="299"/>
        <end position="476"/>
    </location>
</feature>
<dbReference type="FunFam" id="2.10.25.10:FF:000119">
    <property type="entry name" value="vitamin K-dependent protein S"/>
    <property type="match status" value="1"/>
</dbReference>
<dbReference type="InterPro" id="IPR017857">
    <property type="entry name" value="Coagulation_fac-like_Gla_dom"/>
</dbReference>
<evidence type="ECO:0000256" key="11">
    <source>
        <dbReference type="SAM" id="SignalP"/>
    </source>
</evidence>
<dbReference type="SMART" id="SM00282">
    <property type="entry name" value="LamG"/>
    <property type="match status" value="2"/>
</dbReference>
<reference evidence="15 16" key="1">
    <citation type="journal article" date="2019" name="Sci. Data">
        <title>Hybrid genome assembly and annotation of Danionella translucida.</title>
        <authorList>
            <person name="Kadobianskyi M."/>
            <person name="Schulze L."/>
            <person name="Schuelke M."/>
            <person name="Judkewitz B."/>
        </authorList>
    </citation>
    <scope>NUCLEOTIDE SEQUENCE [LARGE SCALE GENOMIC DNA]</scope>
    <source>
        <strain evidence="15 16">Bolton</strain>
    </source>
</reference>
<proteinExistence type="predicted"/>
<evidence type="ECO:0000259" key="12">
    <source>
        <dbReference type="PROSITE" id="PS50025"/>
    </source>
</evidence>
<dbReference type="InterPro" id="IPR026823">
    <property type="entry name" value="cEGF"/>
</dbReference>
<dbReference type="PROSITE" id="PS50998">
    <property type="entry name" value="GLA_2"/>
    <property type="match status" value="1"/>
</dbReference>
<evidence type="ECO:0000313" key="15">
    <source>
        <dbReference type="EMBL" id="TRY92739.1"/>
    </source>
</evidence>
<dbReference type="InterPro" id="IPR001791">
    <property type="entry name" value="Laminin_G"/>
</dbReference>
<keyword evidence="3" id="KW-0964">Secreted</keyword>
<dbReference type="STRING" id="623744.A0A553QRY9"/>
<feature type="chain" id="PRO_5022087151" description="Vitamin K-dependent protein S" evidence="11">
    <location>
        <begin position="23"/>
        <end position="661"/>
    </location>
</feature>
<evidence type="ECO:0000256" key="4">
    <source>
        <dbReference type="ARBA" id="ARBA00022536"/>
    </source>
</evidence>
<feature type="disulfide bond" evidence="10">
    <location>
        <begin position="627"/>
        <end position="654"/>
    </location>
</feature>
<dbReference type="Pfam" id="PF07645">
    <property type="entry name" value="EGF_CA"/>
    <property type="match status" value="1"/>
</dbReference>
<evidence type="ECO:0000256" key="9">
    <source>
        <dbReference type="PROSITE-ProRule" id="PRU00076"/>
    </source>
</evidence>
<feature type="domain" description="EGF-like" evidence="13">
    <location>
        <begin position="161"/>
        <end position="200"/>
    </location>
</feature>
<feature type="disulfide bond" evidence="9">
    <location>
        <begin position="130"/>
        <end position="147"/>
    </location>
</feature>
<dbReference type="FunFam" id="4.10.740.10:FF:000001">
    <property type="entry name" value="vitamin K-dependent protein S"/>
    <property type="match status" value="1"/>
</dbReference>
<feature type="domain" description="Laminin G" evidence="12">
    <location>
        <begin position="481"/>
        <end position="654"/>
    </location>
</feature>
<dbReference type="AlphaFoldDB" id="A0A553QRY9"/>
<dbReference type="GO" id="GO:0005509">
    <property type="term" value="F:calcium ion binding"/>
    <property type="evidence" value="ECO:0007669"/>
    <property type="project" value="InterPro"/>
</dbReference>
<dbReference type="GO" id="GO:0005496">
    <property type="term" value="F:steroid binding"/>
    <property type="evidence" value="ECO:0007669"/>
    <property type="project" value="UniProtKB-KW"/>
</dbReference>
<keyword evidence="6" id="KW-0106">Calcium</keyword>
<protein>
    <recommendedName>
        <fullName evidence="17">Vitamin K-dependent protein S</fullName>
    </recommendedName>
</protein>
<dbReference type="SUPFAM" id="SSF57184">
    <property type="entry name" value="Growth factor receptor domain"/>
    <property type="match status" value="1"/>
</dbReference>
<keyword evidence="7 9" id="KW-1015">Disulfide bond</keyword>
<evidence type="ECO:0000256" key="7">
    <source>
        <dbReference type="ARBA" id="ARBA00023157"/>
    </source>
</evidence>
<dbReference type="CDD" id="cd00110">
    <property type="entry name" value="LamG"/>
    <property type="match status" value="2"/>
</dbReference>
<evidence type="ECO:0008006" key="17">
    <source>
        <dbReference type="Google" id="ProtNLM"/>
    </source>
</evidence>
<feature type="domain" description="Gla" evidence="14">
    <location>
        <begin position="53"/>
        <end position="99"/>
    </location>
</feature>
<dbReference type="PROSITE" id="PS01186">
    <property type="entry name" value="EGF_2"/>
    <property type="match status" value="2"/>
</dbReference>
<keyword evidence="4 9" id="KW-0245">EGF-like domain</keyword>
<keyword evidence="16" id="KW-1185">Reference proteome</keyword>
<dbReference type="InterPro" id="IPR000294">
    <property type="entry name" value="GLA_domain"/>
</dbReference>
<dbReference type="FunFam" id="2.60.120.200:FF:000077">
    <property type="entry name" value="vitamin K-dependent protein S"/>
    <property type="match status" value="1"/>
</dbReference>
<evidence type="ECO:0000256" key="10">
    <source>
        <dbReference type="PROSITE-ProRule" id="PRU00122"/>
    </source>
</evidence>
<evidence type="ECO:0000256" key="3">
    <source>
        <dbReference type="ARBA" id="ARBA00022525"/>
    </source>
</evidence>
<dbReference type="Gene3D" id="2.10.25.10">
    <property type="entry name" value="Laminin"/>
    <property type="match status" value="4"/>
</dbReference>
<dbReference type="SMART" id="SM00181">
    <property type="entry name" value="EGF"/>
    <property type="match status" value="4"/>
</dbReference>
<dbReference type="InterPro" id="IPR049883">
    <property type="entry name" value="NOTCH1_EGF-like"/>
</dbReference>
<keyword evidence="8" id="KW-0325">Glycoprotein</keyword>
<dbReference type="Proteomes" id="UP000316079">
    <property type="component" value="Unassembled WGS sequence"/>
</dbReference>
<dbReference type="InterPro" id="IPR035972">
    <property type="entry name" value="GLA-like_dom_SF"/>
</dbReference>
<evidence type="ECO:0000256" key="1">
    <source>
        <dbReference type="ARBA" id="ARBA00004613"/>
    </source>
</evidence>
<dbReference type="PROSITE" id="PS50026">
    <property type="entry name" value="EGF_3"/>
    <property type="match status" value="2"/>
</dbReference>
<dbReference type="PROSITE" id="PS00010">
    <property type="entry name" value="ASX_HYDROXYL"/>
    <property type="match status" value="2"/>
</dbReference>
<keyword evidence="5" id="KW-0677">Repeat</keyword>
<dbReference type="PROSITE" id="PS00022">
    <property type="entry name" value="EGF_1"/>
    <property type="match status" value="1"/>
</dbReference>
<dbReference type="InterPro" id="IPR009030">
    <property type="entry name" value="Growth_fac_rcpt_cys_sf"/>
</dbReference>
<dbReference type="InterPro" id="IPR001881">
    <property type="entry name" value="EGF-like_Ca-bd_dom"/>
</dbReference>
<evidence type="ECO:0000256" key="8">
    <source>
        <dbReference type="ARBA" id="ARBA00023180"/>
    </source>
</evidence>
<dbReference type="CDD" id="cd00054">
    <property type="entry name" value="EGF_CA"/>
    <property type="match status" value="3"/>
</dbReference>
<dbReference type="InterPro" id="IPR000742">
    <property type="entry name" value="EGF"/>
</dbReference>
<dbReference type="InterPro" id="IPR013320">
    <property type="entry name" value="ConA-like_dom_sf"/>
</dbReference>
<dbReference type="GO" id="GO:0005576">
    <property type="term" value="C:extracellular region"/>
    <property type="evidence" value="ECO:0007669"/>
    <property type="project" value="UniProtKB-SubCell"/>
</dbReference>
<comment type="subcellular location">
    <subcellularLocation>
        <location evidence="1">Secreted</location>
    </subcellularLocation>
</comment>
<dbReference type="SMART" id="SM00179">
    <property type="entry name" value="EGF_CA"/>
    <property type="match status" value="4"/>
</dbReference>
<keyword evidence="11" id="KW-0732">Signal</keyword>
<dbReference type="PROSITE" id="PS50025">
    <property type="entry name" value="LAM_G_DOMAIN"/>
    <property type="match status" value="2"/>
</dbReference>
<dbReference type="Pfam" id="PF00594">
    <property type="entry name" value="Gla"/>
    <property type="match status" value="1"/>
</dbReference>
<evidence type="ECO:0000313" key="16">
    <source>
        <dbReference type="Proteomes" id="UP000316079"/>
    </source>
</evidence>
<sequence>MKECVRVSSLGFLLLFICSSSSREYTLVHNLKSNRAESLSRREASEFLRRSRRANHVFEETKKGHLERECVEELCSKEEAREVFENDPETDYFYPKYQVCLEKFGDSEKKKQDLITCVHNIPDQCSPNPCNPQGMVRCEDRKGEFHCHCFTGWSGDQCERDVDECSSENGGCAHQCVNTEGSFHCSCQDGYTLSGHHHCTDVDECVETPGVCGSAHCSNIVGGVECVCEDGFVYNNISMSCVDVDECETGVCEEECVNTPGSYRCYCDGRLGKKLSKEDQRSCEQITLSRSLDLRRNPRSLFLGRMFSGIPVVRLRFRRRVHTGFTAEFDLRTFDAEGVLFFAGGHLDSSWIVLAVHHGKLELQLKYGIVSRVTSSGPQVNDGQWHKISVEEQGRSLVIKIDREAVMKIAVNGDLFALNKGMHELNLTVGGVPFKDDGLVSRVNPRLDGCMKDWRWLSGEDSSIQETIRSNERMQCFMQVDHSSFFPGHGFALFNHSYGDGEMLSVHLTLLPASCIGVLFALVHQDRVPFSISLSDHHPSTMEWSEHVLLSFGDVVVASVPVNLCDSNMHTVNVTVSGNFSMLVVDGQMAPVEAVALNLTESCSTFIGGIPDVLLVSTPVSAFYTGCMDVRVNGQLLDVDEAQHKHNDIHSHSCPLISAQQ</sequence>
<keyword evidence="2" id="KW-0301">Gamma-carboxyglutamic acid</keyword>
<evidence type="ECO:0000256" key="2">
    <source>
        <dbReference type="ARBA" id="ARBA00022479"/>
    </source>
</evidence>
<organism evidence="15 16">
    <name type="scientific">Danionella cerebrum</name>
    <dbReference type="NCBI Taxonomy" id="2873325"/>
    <lineage>
        <taxon>Eukaryota</taxon>
        <taxon>Metazoa</taxon>
        <taxon>Chordata</taxon>
        <taxon>Craniata</taxon>
        <taxon>Vertebrata</taxon>
        <taxon>Euteleostomi</taxon>
        <taxon>Actinopterygii</taxon>
        <taxon>Neopterygii</taxon>
        <taxon>Teleostei</taxon>
        <taxon>Ostariophysi</taxon>
        <taxon>Cypriniformes</taxon>
        <taxon>Danionidae</taxon>
        <taxon>Danioninae</taxon>
        <taxon>Danionella</taxon>
    </lineage>
</organism>
<dbReference type="Pfam" id="PF00054">
    <property type="entry name" value="Laminin_G_1"/>
    <property type="match status" value="1"/>
</dbReference>
<dbReference type="EMBL" id="SRMA01025597">
    <property type="protein sequence ID" value="TRY92739.1"/>
    <property type="molecule type" value="Genomic_DNA"/>
</dbReference>
<dbReference type="FunFam" id="2.10.25.10:FF:000240">
    <property type="entry name" value="Vitamin K-dependent protein S"/>
    <property type="match status" value="1"/>
</dbReference>
<evidence type="ECO:0000259" key="14">
    <source>
        <dbReference type="PROSITE" id="PS50998"/>
    </source>
</evidence>
<dbReference type="SMART" id="SM00069">
    <property type="entry name" value="GLA"/>
    <property type="match status" value="1"/>
</dbReference>
<feature type="signal peptide" evidence="11">
    <location>
        <begin position="1"/>
        <end position="22"/>
    </location>
</feature>
<dbReference type="Pfam" id="PF12662">
    <property type="entry name" value="cEGF"/>
    <property type="match status" value="1"/>
</dbReference>
<evidence type="ECO:0000259" key="13">
    <source>
        <dbReference type="PROSITE" id="PS50026"/>
    </source>
</evidence>
<dbReference type="Gene3D" id="4.10.740.10">
    <property type="entry name" value="Coagulation Factor IX"/>
    <property type="match status" value="1"/>
</dbReference>
<dbReference type="PANTHER" id="PTHR24040:SF14">
    <property type="entry name" value="GROWTH ARREST-SPECIFIC PROTEIN 6"/>
    <property type="match status" value="1"/>
</dbReference>
<dbReference type="PRINTS" id="PR00001">
    <property type="entry name" value="GLABLOOD"/>
</dbReference>
<feature type="disulfide bond" evidence="9">
    <location>
        <begin position="149"/>
        <end position="158"/>
    </location>
</feature>
<dbReference type="SUPFAM" id="SSF49899">
    <property type="entry name" value="Concanavalin A-like lectins/glucanases"/>
    <property type="match status" value="2"/>
</dbReference>
<dbReference type="InterPro" id="IPR000152">
    <property type="entry name" value="EGF-type_Asp/Asn_hydroxyl_site"/>
</dbReference>
<gene>
    <name evidence="15" type="ORF">DNTS_024826</name>
</gene>
<dbReference type="OrthoDB" id="4062651at2759"/>
<comment type="caution">
    <text evidence="9">Lacks conserved residue(s) required for the propagation of feature annotation.</text>
</comment>
<accession>A0A553QRY9</accession>
<dbReference type="Pfam" id="PF02210">
    <property type="entry name" value="Laminin_G_2"/>
    <property type="match status" value="1"/>
</dbReference>
<feature type="domain" description="EGF-like" evidence="13">
    <location>
        <begin position="121"/>
        <end position="159"/>
    </location>
</feature>
<dbReference type="InterPro" id="IPR051145">
    <property type="entry name" value="GAS-SHBG-PROS"/>
</dbReference>
<evidence type="ECO:0000256" key="5">
    <source>
        <dbReference type="ARBA" id="ARBA00022737"/>
    </source>
</evidence>